<sequence length="178" mass="19399">MSDLTSVLRSLHLKGKTSPLVKDMPAVKLAAAKELVAAGVMSDAIVLGADDGYAVQLLARDHSRRLLISKLGEPRTFAGIEAAAKALHQIGIHSYRVDNTRQADPANNVRIRLRKRADQQSRIAGVHKDAAYLRFLTDRTRSAVEAADANPADSLTGQHARDRLQALKQQARKHIAKT</sequence>
<keyword evidence="2" id="KW-1185">Reference proteome</keyword>
<proteinExistence type="predicted"/>
<protein>
    <submittedName>
        <fullName evidence="1">Uncharacterized protein</fullName>
    </submittedName>
</protein>
<gene>
    <name evidence="1" type="ORF">NYR97_06625</name>
</gene>
<dbReference type="RefSeq" id="WP_176340057.1">
    <property type="nucleotide sequence ID" value="NZ_CP103836.1"/>
</dbReference>
<name>A0AAU0BGF2_9XANT</name>
<dbReference type="AlphaFoldDB" id="A0AAU0BGF2"/>
<dbReference type="Proteomes" id="UP001302716">
    <property type="component" value="Chromosome"/>
</dbReference>
<evidence type="ECO:0000313" key="2">
    <source>
        <dbReference type="Proteomes" id="UP001302716"/>
    </source>
</evidence>
<evidence type="ECO:0000313" key="1">
    <source>
        <dbReference type="EMBL" id="WOB51046.1"/>
    </source>
</evidence>
<accession>A0AAU0BGF2</accession>
<reference evidence="1 2" key="1">
    <citation type="submission" date="2022-08" db="EMBL/GenBank/DDBJ databases">
        <title>Whole genome sequencing-based tracing of a 2022 introduction and outbreak of Xanthomonas hortorum pv. pelargonii.</title>
        <authorList>
            <person name="Iruegas-Bocardo F."/>
            <person name="Weisberg A.K."/>
            <person name="Riutta E.R."/>
            <person name="Kilday K."/>
            <person name="Bonkowski J.C."/>
            <person name="Creswell T."/>
            <person name="Daughtrey M.L."/>
            <person name="Rane K."/>
            <person name="Grunwald N.J."/>
            <person name="Chang J.H."/>
            <person name="Putnam M.L."/>
        </authorList>
    </citation>
    <scope>NUCLEOTIDE SEQUENCE [LARGE SCALE GENOMIC DNA]</scope>
    <source>
        <strain evidence="1 2">22-323</strain>
    </source>
</reference>
<dbReference type="EMBL" id="CP103836">
    <property type="protein sequence ID" value="WOB51046.1"/>
    <property type="molecule type" value="Genomic_DNA"/>
</dbReference>
<organism evidence="1 2">
    <name type="scientific">Xanthomonas hydrangeae</name>
    <dbReference type="NCBI Taxonomy" id="2775159"/>
    <lineage>
        <taxon>Bacteria</taxon>
        <taxon>Pseudomonadati</taxon>
        <taxon>Pseudomonadota</taxon>
        <taxon>Gammaproteobacteria</taxon>
        <taxon>Lysobacterales</taxon>
        <taxon>Lysobacteraceae</taxon>
        <taxon>Xanthomonas</taxon>
    </lineage>
</organism>